<organism evidence="2">
    <name type="scientific">Darwinula stevensoni</name>
    <dbReference type="NCBI Taxonomy" id="69355"/>
    <lineage>
        <taxon>Eukaryota</taxon>
        <taxon>Metazoa</taxon>
        <taxon>Ecdysozoa</taxon>
        <taxon>Arthropoda</taxon>
        <taxon>Crustacea</taxon>
        <taxon>Oligostraca</taxon>
        <taxon>Ostracoda</taxon>
        <taxon>Podocopa</taxon>
        <taxon>Podocopida</taxon>
        <taxon>Darwinulocopina</taxon>
        <taxon>Darwinuloidea</taxon>
        <taxon>Darwinulidae</taxon>
        <taxon>Darwinula</taxon>
    </lineage>
</organism>
<protein>
    <submittedName>
        <fullName evidence="2">Uncharacterized protein</fullName>
    </submittedName>
</protein>
<dbReference type="GO" id="GO:0031523">
    <property type="term" value="C:Myb complex"/>
    <property type="evidence" value="ECO:0007669"/>
    <property type="project" value="TreeGrafter"/>
</dbReference>
<proteinExistence type="predicted"/>
<gene>
    <name evidence="2" type="ORF">DSTB1V02_LOCUS9779</name>
</gene>
<feature type="compositionally biased region" description="Basic and acidic residues" evidence="1">
    <location>
        <begin position="15"/>
        <end position="33"/>
    </location>
</feature>
<feature type="region of interest" description="Disordered" evidence="1">
    <location>
        <begin position="276"/>
        <end position="296"/>
    </location>
</feature>
<keyword evidence="3" id="KW-1185">Reference proteome</keyword>
<dbReference type="Pfam" id="PF15306">
    <property type="entry name" value="LIN37"/>
    <property type="match status" value="1"/>
</dbReference>
<dbReference type="EMBL" id="LR902118">
    <property type="protein sequence ID" value="CAD7249995.1"/>
    <property type="molecule type" value="Genomic_DNA"/>
</dbReference>
<dbReference type="InterPro" id="IPR028226">
    <property type="entry name" value="LIN37"/>
</dbReference>
<dbReference type="EMBL" id="CAJPEV010002601">
    <property type="protein sequence ID" value="CAG0897443.1"/>
    <property type="molecule type" value="Genomic_DNA"/>
</dbReference>
<name>A0A7R9A9J9_9CRUS</name>
<dbReference type="PANTHER" id="PTHR31336:SF3">
    <property type="entry name" value="PROTEIN LIN-37 HOMOLOG"/>
    <property type="match status" value="1"/>
</dbReference>
<evidence type="ECO:0000256" key="1">
    <source>
        <dbReference type="SAM" id="MobiDB-lite"/>
    </source>
</evidence>
<reference evidence="2" key="1">
    <citation type="submission" date="2020-11" db="EMBL/GenBank/DDBJ databases">
        <authorList>
            <person name="Tran Van P."/>
        </authorList>
    </citation>
    <scope>NUCLEOTIDE SEQUENCE</scope>
</reference>
<dbReference type="GO" id="GO:0017053">
    <property type="term" value="C:transcription repressor complex"/>
    <property type="evidence" value="ECO:0007669"/>
    <property type="project" value="InterPro"/>
</dbReference>
<dbReference type="Proteomes" id="UP000677054">
    <property type="component" value="Unassembled WGS sequence"/>
</dbReference>
<evidence type="ECO:0000313" key="2">
    <source>
        <dbReference type="EMBL" id="CAD7249995.1"/>
    </source>
</evidence>
<dbReference type="GO" id="GO:0000122">
    <property type="term" value="P:negative regulation of transcription by RNA polymerase II"/>
    <property type="evidence" value="ECO:0007669"/>
    <property type="project" value="TreeGrafter"/>
</dbReference>
<feature type="region of interest" description="Disordered" evidence="1">
    <location>
        <begin position="1"/>
        <end position="36"/>
    </location>
</feature>
<dbReference type="OrthoDB" id="6287771at2759"/>
<sequence length="353" mass="39465">MEPFSTPRKSMSAPHLRDFRTEKADRVRERPTELKAAGGDLHTLRWVSNQAKKDSLCAQCRSGSKNMPGGSVAESVKRIHSLARVGTGLDHRGEPGHVMRIEEGEEDSPPAPRARLEGLLQELVKTSPGTNQVKDGSGSNSTLWDPCEMTLGYMAEITTTVEPSETLSPLPKKKQRMQENHYVHRIMGTVVKLYDRSVDLSKFNETTPLYPVCREWMLNNALENRLKQVESVEPNMKVAEPKVLLKEEGKSVAADTETDALSKQSDSCLAVSQLPAPLPLEPGQKPRIPPRDPQPKVEDIPIGAGEDAPAPTLLLTEHLKRWQKVRRDWIDTAARNEARYTGSQKVLKEMFRR</sequence>
<evidence type="ECO:0000313" key="3">
    <source>
        <dbReference type="Proteomes" id="UP000677054"/>
    </source>
</evidence>
<dbReference type="PANTHER" id="PTHR31336">
    <property type="entry name" value="LIN37 HOMOLOG"/>
    <property type="match status" value="1"/>
</dbReference>
<accession>A0A7R9A9J9</accession>
<dbReference type="AlphaFoldDB" id="A0A7R9A9J9"/>